<protein>
    <submittedName>
        <fullName evidence="2">Uncharacterized protein</fullName>
    </submittedName>
</protein>
<dbReference type="Proteomes" id="UP001054854">
    <property type="component" value="Unassembled WGS sequence"/>
</dbReference>
<evidence type="ECO:0000256" key="1">
    <source>
        <dbReference type="SAM" id="MobiDB-lite"/>
    </source>
</evidence>
<feature type="region of interest" description="Disordered" evidence="1">
    <location>
        <begin position="1"/>
        <end position="20"/>
    </location>
</feature>
<comment type="caution">
    <text evidence="2">The sequence shown here is derived from an EMBL/GenBank/DDBJ whole genome shotgun (WGS) entry which is preliminary data.</text>
</comment>
<proteinExistence type="predicted"/>
<evidence type="ECO:0000313" key="3">
    <source>
        <dbReference type="Proteomes" id="UP001054854"/>
    </source>
</evidence>
<evidence type="ECO:0000313" key="2">
    <source>
        <dbReference type="EMBL" id="GHJ25813.1"/>
    </source>
</evidence>
<accession>A0ABQ3TRE0</accession>
<dbReference type="EMBL" id="BNEK01000002">
    <property type="protein sequence ID" value="GHJ25813.1"/>
    <property type="molecule type" value="Genomic_DNA"/>
</dbReference>
<organism evidence="2 3">
    <name type="scientific">Streptomyces hygroscopicus</name>
    <dbReference type="NCBI Taxonomy" id="1912"/>
    <lineage>
        <taxon>Bacteria</taxon>
        <taxon>Bacillati</taxon>
        <taxon>Actinomycetota</taxon>
        <taxon>Actinomycetes</taxon>
        <taxon>Kitasatosporales</taxon>
        <taxon>Streptomycetaceae</taxon>
        <taxon>Streptomyces</taxon>
        <taxon>Streptomyces violaceusniger group</taxon>
    </lineage>
</organism>
<keyword evidence="3" id="KW-1185">Reference proteome</keyword>
<reference evidence="2" key="1">
    <citation type="submission" date="2024-05" db="EMBL/GenBank/DDBJ databases">
        <title>Whole genome shotgun sequence of Streptomyces hygroscopicus NBRC 113678.</title>
        <authorList>
            <person name="Komaki H."/>
            <person name="Tamura T."/>
        </authorList>
    </citation>
    <scope>NUCLEOTIDE SEQUENCE</scope>
    <source>
        <strain evidence="2">N11-34</strain>
    </source>
</reference>
<gene>
    <name evidence="2" type="ORF">TPA0910_02460</name>
</gene>
<feature type="compositionally biased region" description="Basic and acidic residues" evidence="1">
    <location>
        <begin position="98"/>
        <end position="108"/>
    </location>
</feature>
<sequence length="133" mass="13419">MSGGEATGPVPGRGKDRAGRGIPVRPLIFAALMSFGAVRPLSGGGSAPRCWAGDSVSTTGGGPGPHSTAVRASSTGRPPFGAGRGTGGEPGPRPARSTPDDRKGRFSDSLEDGSEESLRRALRTALGRFHGQP</sequence>
<name>A0ABQ3TRE0_STRHY</name>
<feature type="region of interest" description="Disordered" evidence="1">
    <location>
        <begin position="41"/>
        <end position="133"/>
    </location>
</feature>